<comment type="subcellular location">
    <subcellularLocation>
        <location evidence="1 7">Cell membrane</location>
        <topology evidence="1 7">Multi-pass membrane protein</topology>
    </subcellularLocation>
</comment>
<proteinExistence type="inferred from homology"/>
<dbReference type="Pfam" id="PF12911">
    <property type="entry name" value="OppC_N"/>
    <property type="match status" value="1"/>
</dbReference>
<dbReference type="Gene3D" id="1.10.3720.10">
    <property type="entry name" value="MetI-like"/>
    <property type="match status" value="1"/>
</dbReference>
<evidence type="ECO:0000259" key="8">
    <source>
        <dbReference type="PROSITE" id="PS50928"/>
    </source>
</evidence>
<evidence type="ECO:0000256" key="5">
    <source>
        <dbReference type="ARBA" id="ARBA00022989"/>
    </source>
</evidence>
<dbReference type="PANTHER" id="PTHR43386">
    <property type="entry name" value="OLIGOPEPTIDE TRANSPORT SYSTEM PERMEASE PROTEIN APPC"/>
    <property type="match status" value="1"/>
</dbReference>
<dbReference type="GO" id="GO:0005886">
    <property type="term" value="C:plasma membrane"/>
    <property type="evidence" value="ECO:0007669"/>
    <property type="project" value="UniProtKB-SubCell"/>
</dbReference>
<dbReference type="Proteomes" id="UP000642070">
    <property type="component" value="Unassembled WGS sequence"/>
</dbReference>
<dbReference type="InterPro" id="IPR035906">
    <property type="entry name" value="MetI-like_sf"/>
</dbReference>
<keyword evidence="4 7" id="KW-0812">Transmembrane</keyword>
<feature type="transmembrane region" description="Helical" evidence="7">
    <location>
        <begin position="270"/>
        <end position="290"/>
    </location>
</feature>
<keyword evidence="2 7" id="KW-0813">Transport</keyword>
<organism evidence="9 10">
    <name type="scientific">Dactylosporangium sucinum</name>
    <dbReference type="NCBI Taxonomy" id="1424081"/>
    <lineage>
        <taxon>Bacteria</taxon>
        <taxon>Bacillati</taxon>
        <taxon>Actinomycetota</taxon>
        <taxon>Actinomycetes</taxon>
        <taxon>Micromonosporales</taxon>
        <taxon>Micromonosporaceae</taxon>
        <taxon>Dactylosporangium</taxon>
    </lineage>
</organism>
<evidence type="ECO:0000256" key="1">
    <source>
        <dbReference type="ARBA" id="ARBA00004651"/>
    </source>
</evidence>
<dbReference type="Pfam" id="PF00528">
    <property type="entry name" value="BPD_transp_1"/>
    <property type="match status" value="1"/>
</dbReference>
<feature type="domain" description="ABC transmembrane type-1" evidence="8">
    <location>
        <begin position="103"/>
        <end position="290"/>
    </location>
</feature>
<feature type="transmembrane region" description="Helical" evidence="7">
    <location>
        <begin position="162"/>
        <end position="183"/>
    </location>
</feature>
<comment type="caution">
    <text evidence="9">The sequence shown here is derived from an EMBL/GenBank/DDBJ whole genome shotgun (WGS) entry which is preliminary data.</text>
</comment>
<feature type="transmembrane region" description="Helical" evidence="7">
    <location>
        <begin position="218"/>
        <end position="247"/>
    </location>
</feature>
<keyword evidence="6 7" id="KW-0472">Membrane</keyword>
<dbReference type="AlphaFoldDB" id="A0A917WUV8"/>
<feature type="transmembrane region" description="Helical" evidence="7">
    <location>
        <begin position="134"/>
        <end position="156"/>
    </location>
</feature>
<protein>
    <submittedName>
        <fullName evidence="9">ABC transporter permease</fullName>
    </submittedName>
</protein>
<name>A0A917WUV8_9ACTN</name>
<dbReference type="PROSITE" id="PS50928">
    <property type="entry name" value="ABC_TM1"/>
    <property type="match status" value="1"/>
</dbReference>
<dbReference type="InterPro" id="IPR000515">
    <property type="entry name" value="MetI-like"/>
</dbReference>
<keyword evidence="10" id="KW-1185">Reference proteome</keyword>
<reference evidence="9" key="2">
    <citation type="submission" date="2020-09" db="EMBL/GenBank/DDBJ databases">
        <authorList>
            <person name="Sun Q."/>
            <person name="Ohkuma M."/>
        </authorList>
    </citation>
    <scope>NUCLEOTIDE SEQUENCE</scope>
    <source>
        <strain evidence="9">JCM 19831</strain>
    </source>
</reference>
<evidence type="ECO:0000256" key="6">
    <source>
        <dbReference type="ARBA" id="ARBA00023136"/>
    </source>
</evidence>
<comment type="similarity">
    <text evidence="7">Belongs to the binding-protein-dependent transport system permease family.</text>
</comment>
<evidence type="ECO:0000256" key="7">
    <source>
        <dbReference type="RuleBase" id="RU363032"/>
    </source>
</evidence>
<dbReference type="CDD" id="cd06261">
    <property type="entry name" value="TM_PBP2"/>
    <property type="match status" value="1"/>
</dbReference>
<feature type="transmembrane region" description="Helical" evidence="7">
    <location>
        <begin position="105"/>
        <end position="127"/>
    </location>
</feature>
<dbReference type="InterPro" id="IPR025966">
    <property type="entry name" value="OppC_N"/>
</dbReference>
<keyword evidence="5 7" id="KW-1133">Transmembrane helix</keyword>
<evidence type="ECO:0000256" key="2">
    <source>
        <dbReference type="ARBA" id="ARBA00022448"/>
    </source>
</evidence>
<feature type="transmembrane region" description="Helical" evidence="7">
    <location>
        <begin position="39"/>
        <end position="61"/>
    </location>
</feature>
<accession>A0A917WUV8</accession>
<dbReference type="PANTHER" id="PTHR43386:SF1">
    <property type="entry name" value="D,D-DIPEPTIDE TRANSPORT SYSTEM PERMEASE PROTEIN DDPC-RELATED"/>
    <property type="match status" value="1"/>
</dbReference>
<dbReference type="EMBL" id="BMPI01000018">
    <property type="protein sequence ID" value="GGM34517.1"/>
    <property type="molecule type" value="Genomic_DNA"/>
</dbReference>
<gene>
    <name evidence="9" type="ORF">GCM10007977_040050</name>
</gene>
<evidence type="ECO:0000313" key="10">
    <source>
        <dbReference type="Proteomes" id="UP000642070"/>
    </source>
</evidence>
<evidence type="ECO:0000313" key="9">
    <source>
        <dbReference type="EMBL" id="GGM34517.1"/>
    </source>
</evidence>
<dbReference type="GO" id="GO:0055085">
    <property type="term" value="P:transmembrane transport"/>
    <property type="evidence" value="ECO:0007669"/>
    <property type="project" value="InterPro"/>
</dbReference>
<reference evidence="9" key="1">
    <citation type="journal article" date="2014" name="Int. J. Syst. Evol. Microbiol.">
        <title>Complete genome sequence of Corynebacterium casei LMG S-19264T (=DSM 44701T), isolated from a smear-ripened cheese.</title>
        <authorList>
            <consortium name="US DOE Joint Genome Institute (JGI-PGF)"/>
            <person name="Walter F."/>
            <person name="Albersmeier A."/>
            <person name="Kalinowski J."/>
            <person name="Ruckert C."/>
        </authorList>
    </citation>
    <scope>NUCLEOTIDE SEQUENCE</scope>
    <source>
        <strain evidence="9">JCM 19831</strain>
    </source>
</reference>
<evidence type="ECO:0000256" key="4">
    <source>
        <dbReference type="ARBA" id="ARBA00022692"/>
    </source>
</evidence>
<dbReference type="SUPFAM" id="SSF161098">
    <property type="entry name" value="MetI-like"/>
    <property type="match status" value="1"/>
</dbReference>
<keyword evidence="3" id="KW-1003">Cell membrane</keyword>
<dbReference type="RefSeq" id="WP_190251398.1">
    <property type="nucleotide sequence ID" value="NZ_BMPI01000018.1"/>
</dbReference>
<sequence>MSDTTVAAKPPAPQTVQEITTRQRTQFELVVRRFLRHKLAVGSLVLFLLIVLFAFVGPLLWKYDYTYIDGPSYSPPSMDYPLGTDQAGHDLLGQSMRGTQQSLKISLLVALIATTFGALWGAVAGFYRGWLDGVLMRIADVILTLPSIAIAVALAVNFRGGASWWGLALVLSFLAWAGISRVVRGVVLSLREQEFIEAAKAMGASDLRIILRHLLPNALGTIIVAATVTIATTILAETALSFIGFGVQRPDTSLGLLINDAKLSVQDQPWLFYFPGLFIILIALTVNFVGDGLRDAFDPRQTLVRR</sequence>
<evidence type="ECO:0000256" key="3">
    <source>
        <dbReference type="ARBA" id="ARBA00022475"/>
    </source>
</evidence>
<dbReference type="InterPro" id="IPR050366">
    <property type="entry name" value="BP-dependent_transpt_permease"/>
</dbReference>